<proteinExistence type="predicted"/>
<dbReference type="AlphaFoldDB" id="A0A0E9XT58"/>
<name>A0A0E9XT58_ANGAN</name>
<reference evidence="1" key="2">
    <citation type="journal article" date="2015" name="Fish Shellfish Immunol.">
        <title>Early steps in the European eel (Anguilla anguilla)-Vibrio vulnificus interaction in the gills: Role of the RtxA13 toxin.</title>
        <authorList>
            <person name="Callol A."/>
            <person name="Pajuelo D."/>
            <person name="Ebbesson L."/>
            <person name="Teles M."/>
            <person name="MacKenzie S."/>
            <person name="Amaro C."/>
        </authorList>
    </citation>
    <scope>NUCLEOTIDE SEQUENCE</scope>
</reference>
<reference evidence="1" key="1">
    <citation type="submission" date="2014-11" db="EMBL/GenBank/DDBJ databases">
        <authorList>
            <person name="Amaro Gonzalez C."/>
        </authorList>
    </citation>
    <scope>NUCLEOTIDE SEQUENCE</scope>
</reference>
<dbReference type="EMBL" id="GBXM01003729">
    <property type="protein sequence ID" value="JAI04849.1"/>
    <property type="molecule type" value="Transcribed_RNA"/>
</dbReference>
<sequence length="22" mass="2786">MFPHLFHSRFLFLYLIHFPLPL</sequence>
<evidence type="ECO:0000313" key="1">
    <source>
        <dbReference type="EMBL" id="JAI04849.1"/>
    </source>
</evidence>
<accession>A0A0E9XT58</accession>
<organism evidence="1">
    <name type="scientific">Anguilla anguilla</name>
    <name type="common">European freshwater eel</name>
    <name type="synonym">Muraena anguilla</name>
    <dbReference type="NCBI Taxonomy" id="7936"/>
    <lineage>
        <taxon>Eukaryota</taxon>
        <taxon>Metazoa</taxon>
        <taxon>Chordata</taxon>
        <taxon>Craniata</taxon>
        <taxon>Vertebrata</taxon>
        <taxon>Euteleostomi</taxon>
        <taxon>Actinopterygii</taxon>
        <taxon>Neopterygii</taxon>
        <taxon>Teleostei</taxon>
        <taxon>Anguilliformes</taxon>
        <taxon>Anguillidae</taxon>
        <taxon>Anguilla</taxon>
    </lineage>
</organism>
<protein>
    <submittedName>
        <fullName evidence="1">Uncharacterized protein</fullName>
    </submittedName>
</protein>